<name>A0ABY1JZQ5_9BACL</name>
<dbReference type="EMBL" id="FTNK01000006">
    <property type="protein sequence ID" value="SIR04452.1"/>
    <property type="molecule type" value="Genomic_DNA"/>
</dbReference>
<sequence length="48" mass="5608">MLNMKSGHIGATFHIVYIEGGERKLTFYLLEILLEKLEEKHLKLCCPF</sequence>
<dbReference type="Proteomes" id="UP000186666">
    <property type="component" value="Unassembled WGS sequence"/>
</dbReference>
<evidence type="ECO:0008006" key="3">
    <source>
        <dbReference type="Google" id="ProtNLM"/>
    </source>
</evidence>
<gene>
    <name evidence="1" type="ORF">SAMN05421578_106138</name>
</gene>
<evidence type="ECO:0000313" key="2">
    <source>
        <dbReference type="Proteomes" id="UP000186666"/>
    </source>
</evidence>
<evidence type="ECO:0000313" key="1">
    <source>
        <dbReference type="EMBL" id="SIR04452.1"/>
    </source>
</evidence>
<reference evidence="1 2" key="1">
    <citation type="submission" date="2017-01" db="EMBL/GenBank/DDBJ databases">
        <authorList>
            <person name="Varghese N."/>
            <person name="Submissions S."/>
        </authorList>
    </citation>
    <scope>NUCLEOTIDE SEQUENCE [LARGE SCALE GENOMIC DNA]</scope>
    <source>
        <strain evidence="1 2">ATCC 23464</strain>
    </source>
</reference>
<comment type="caution">
    <text evidence="1">The sequence shown here is derived from an EMBL/GenBank/DDBJ whole genome shotgun (WGS) entry which is preliminary data.</text>
</comment>
<accession>A0ABY1JZQ5</accession>
<protein>
    <recommendedName>
        <fullName evidence="3">Transposase</fullName>
    </recommendedName>
</protein>
<organism evidence="1 2">
    <name type="scientific">Paenibacillus macquariensis</name>
    <dbReference type="NCBI Taxonomy" id="948756"/>
    <lineage>
        <taxon>Bacteria</taxon>
        <taxon>Bacillati</taxon>
        <taxon>Bacillota</taxon>
        <taxon>Bacilli</taxon>
        <taxon>Bacillales</taxon>
        <taxon>Paenibacillaceae</taxon>
        <taxon>Paenibacillus</taxon>
    </lineage>
</organism>
<keyword evidence="2" id="KW-1185">Reference proteome</keyword>
<proteinExistence type="predicted"/>